<proteinExistence type="predicted"/>
<evidence type="ECO:0000313" key="3">
    <source>
        <dbReference type="EMBL" id="MFD2113274.1"/>
    </source>
</evidence>
<feature type="transmembrane region" description="Helical" evidence="1">
    <location>
        <begin position="120"/>
        <end position="137"/>
    </location>
</feature>
<feature type="transmembrane region" description="Helical" evidence="1">
    <location>
        <begin position="224"/>
        <end position="244"/>
    </location>
</feature>
<dbReference type="EMBL" id="JBHUHX010000047">
    <property type="protein sequence ID" value="MFD2113274.1"/>
    <property type="molecule type" value="Genomic_DNA"/>
</dbReference>
<organism evidence="3 4">
    <name type="scientific">Thiorhodococcus fuscus</name>
    <dbReference type="NCBI Taxonomy" id="527200"/>
    <lineage>
        <taxon>Bacteria</taxon>
        <taxon>Pseudomonadati</taxon>
        <taxon>Pseudomonadota</taxon>
        <taxon>Gammaproteobacteria</taxon>
        <taxon>Chromatiales</taxon>
        <taxon>Chromatiaceae</taxon>
        <taxon>Thiorhodococcus</taxon>
    </lineage>
</organism>
<keyword evidence="1" id="KW-0472">Membrane</keyword>
<sequence>MRMTALFFAYLFACFLLAALLTYPLMATGWIAIDAHRVMGRLAQVFILAGLWPLLAFLRLDDRAALGYRPTGAFMLRRIGLGWLVGLAILGALVAVLMTLEIRVLDPGLVIWPGLVEKGIQALIGGLLIGVLEETFFRGALYTAIRGRDGVRSAVLWSSALYAVLHFMKPGALPDGMAFDWFGALWMFVHAFADLFQWKNLDSLVALFAVGVFLSLVRERSGHIGWCIGMHAGWVFAIQMTRRVSDGNPASDLGFLVGDYDGTIGWLAAAWIGSLAALFWWWRSSRPGDRADSASDGPRRGAGG</sequence>
<feature type="domain" description="CAAX prenyl protease 2/Lysostaphin resistance protein A-like" evidence="2">
    <location>
        <begin position="121"/>
        <end position="236"/>
    </location>
</feature>
<dbReference type="Pfam" id="PF02517">
    <property type="entry name" value="Rce1-like"/>
    <property type="match status" value="1"/>
</dbReference>
<dbReference type="GO" id="GO:0016787">
    <property type="term" value="F:hydrolase activity"/>
    <property type="evidence" value="ECO:0007669"/>
    <property type="project" value="UniProtKB-KW"/>
</dbReference>
<dbReference type="RefSeq" id="WP_386028025.1">
    <property type="nucleotide sequence ID" value="NZ_JBHUHX010000047.1"/>
</dbReference>
<keyword evidence="1" id="KW-1133">Transmembrane helix</keyword>
<feature type="transmembrane region" description="Helical" evidence="1">
    <location>
        <begin position="264"/>
        <end position="282"/>
    </location>
</feature>
<keyword evidence="4" id="KW-1185">Reference proteome</keyword>
<name>A0ABW4YCD1_9GAMM</name>
<evidence type="ECO:0000256" key="1">
    <source>
        <dbReference type="SAM" id="Phobius"/>
    </source>
</evidence>
<comment type="caution">
    <text evidence="3">The sequence shown here is derived from an EMBL/GenBank/DDBJ whole genome shotgun (WGS) entry which is preliminary data.</text>
</comment>
<accession>A0ABW4YCD1</accession>
<feature type="transmembrane region" description="Helical" evidence="1">
    <location>
        <begin position="196"/>
        <end position="217"/>
    </location>
</feature>
<dbReference type="Proteomes" id="UP001597337">
    <property type="component" value="Unassembled WGS sequence"/>
</dbReference>
<dbReference type="EC" id="3.4.-.-" evidence="3"/>
<feature type="transmembrane region" description="Helical" evidence="1">
    <location>
        <begin position="149"/>
        <end position="168"/>
    </location>
</feature>
<keyword evidence="1" id="KW-0812">Transmembrane</keyword>
<keyword evidence="3" id="KW-0378">Hydrolase</keyword>
<feature type="transmembrane region" description="Helical" evidence="1">
    <location>
        <begin position="81"/>
        <end position="100"/>
    </location>
</feature>
<feature type="transmembrane region" description="Helical" evidence="1">
    <location>
        <begin position="43"/>
        <end position="60"/>
    </location>
</feature>
<evidence type="ECO:0000259" key="2">
    <source>
        <dbReference type="Pfam" id="PF02517"/>
    </source>
</evidence>
<dbReference type="InterPro" id="IPR003675">
    <property type="entry name" value="Rce1/LyrA-like_dom"/>
</dbReference>
<reference evidence="4" key="1">
    <citation type="journal article" date="2019" name="Int. J. Syst. Evol. Microbiol.">
        <title>The Global Catalogue of Microorganisms (GCM) 10K type strain sequencing project: providing services to taxonomists for standard genome sequencing and annotation.</title>
        <authorList>
            <consortium name="The Broad Institute Genomics Platform"/>
            <consortium name="The Broad Institute Genome Sequencing Center for Infectious Disease"/>
            <person name="Wu L."/>
            <person name="Ma J."/>
        </authorList>
    </citation>
    <scope>NUCLEOTIDE SEQUENCE [LARGE SCALE GENOMIC DNA]</scope>
    <source>
        <strain evidence="4">KACC 12597</strain>
    </source>
</reference>
<evidence type="ECO:0000313" key="4">
    <source>
        <dbReference type="Proteomes" id="UP001597337"/>
    </source>
</evidence>
<protein>
    <submittedName>
        <fullName evidence="3">CPBP family intramembrane glutamic endopeptidase</fullName>
        <ecNumber evidence="3">3.4.-.-</ecNumber>
    </submittedName>
</protein>
<gene>
    <name evidence="3" type="ORF">ACFSJC_15600</name>
</gene>